<protein>
    <submittedName>
        <fullName evidence="1">Uncharacterized protein</fullName>
    </submittedName>
</protein>
<reference evidence="1" key="2">
    <citation type="submission" date="2015-06" db="UniProtKB">
        <authorList>
            <consortium name="EnsemblMetazoa"/>
        </authorList>
    </citation>
    <scope>IDENTIFICATION</scope>
</reference>
<evidence type="ECO:0000313" key="1">
    <source>
        <dbReference type="EnsemblMetazoa" id="tetur08g00160.1"/>
    </source>
</evidence>
<organism evidence="1 2">
    <name type="scientific">Tetranychus urticae</name>
    <name type="common">Two-spotted spider mite</name>
    <dbReference type="NCBI Taxonomy" id="32264"/>
    <lineage>
        <taxon>Eukaryota</taxon>
        <taxon>Metazoa</taxon>
        <taxon>Ecdysozoa</taxon>
        <taxon>Arthropoda</taxon>
        <taxon>Chelicerata</taxon>
        <taxon>Arachnida</taxon>
        <taxon>Acari</taxon>
        <taxon>Acariformes</taxon>
        <taxon>Trombidiformes</taxon>
        <taxon>Prostigmata</taxon>
        <taxon>Eleutherengona</taxon>
        <taxon>Raphignathae</taxon>
        <taxon>Tetranychoidea</taxon>
        <taxon>Tetranychidae</taxon>
        <taxon>Tetranychus</taxon>
    </lineage>
</organism>
<dbReference type="EMBL" id="CAEY01001938">
    <property type="status" value="NOT_ANNOTATED_CDS"/>
    <property type="molecule type" value="Genomic_DNA"/>
</dbReference>
<reference evidence="2" key="1">
    <citation type="submission" date="2011-08" db="EMBL/GenBank/DDBJ databases">
        <authorList>
            <person name="Rombauts S."/>
        </authorList>
    </citation>
    <scope>NUCLEOTIDE SEQUENCE</scope>
    <source>
        <strain evidence="2">London</strain>
    </source>
</reference>
<keyword evidence="2" id="KW-1185">Reference proteome</keyword>
<name>T1KAF1_TETUR</name>
<dbReference type="AlphaFoldDB" id="T1KAF1"/>
<dbReference type="HOGENOM" id="CLU_3427025_0_0_1"/>
<proteinExistence type="predicted"/>
<dbReference type="Proteomes" id="UP000015104">
    <property type="component" value="Unassembled WGS sequence"/>
</dbReference>
<evidence type="ECO:0000313" key="2">
    <source>
        <dbReference type="Proteomes" id="UP000015104"/>
    </source>
</evidence>
<dbReference type="EnsemblMetazoa" id="tetur08g00160.1">
    <property type="protein sequence ID" value="tetur08g00160.1"/>
    <property type="gene ID" value="tetur08g00160"/>
</dbReference>
<sequence length="21" mass="2306">MCIALITVVSHSFASLKKFPI</sequence>
<accession>T1KAF1</accession>